<comment type="caution">
    <text evidence="1">The sequence shown here is derived from an EMBL/GenBank/DDBJ whole genome shotgun (WGS) entry which is preliminary data.</text>
</comment>
<reference evidence="1" key="1">
    <citation type="submission" date="2018-01" db="EMBL/GenBank/DDBJ databases">
        <authorList>
            <person name="Mao J.F."/>
        </authorList>
    </citation>
    <scope>NUCLEOTIDE SEQUENCE</scope>
    <source>
        <strain evidence="1">Huo1</strain>
        <tissue evidence="1">Leaf</tissue>
    </source>
</reference>
<dbReference type="EMBL" id="PNBA02000016">
    <property type="protein sequence ID" value="KAG6397381.1"/>
    <property type="molecule type" value="Genomic_DNA"/>
</dbReference>
<organism evidence="1">
    <name type="scientific">Salvia splendens</name>
    <name type="common">Scarlet sage</name>
    <dbReference type="NCBI Taxonomy" id="180675"/>
    <lineage>
        <taxon>Eukaryota</taxon>
        <taxon>Viridiplantae</taxon>
        <taxon>Streptophyta</taxon>
        <taxon>Embryophyta</taxon>
        <taxon>Tracheophyta</taxon>
        <taxon>Spermatophyta</taxon>
        <taxon>Magnoliopsida</taxon>
        <taxon>eudicotyledons</taxon>
        <taxon>Gunneridae</taxon>
        <taxon>Pentapetalae</taxon>
        <taxon>asterids</taxon>
        <taxon>lamiids</taxon>
        <taxon>Lamiales</taxon>
        <taxon>Lamiaceae</taxon>
        <taxon>Nepetoideae</taxon>
        <taxon>Mentheae</taxon>
        <taxon>Salviinae</taxon>
        <taxon>Salvia</taxon>
        <taxon>Salvia subgen. Calosphace</taxon>
        <taxon>core Calosphace</taxon>
    </lineage>
</organism>
<evidence type="ECO:0000313" key="1">
    <source>
        <dbReference type="EMBL" id="KAG6397381.1"/>
    </source>
</evidence>
<evidence type="ECO:0000313" key="2">
    <source>
        <dbReference type="Proteomes" id="UP000298416"/>
    </source>
</evidence>
<dbReference type="AlphaFoldDB" id="A0A8X8WP32"/>
<protein>
    <submittedName>
        <fullName evidence="1">Uncharacterized protein</fullName>
    </submittedName>
</protein>
<dbReference type="Proteomes" id="UP000298416">
    <property type="component" value="Unassembled WGS sequence"/>
</dbReference>
<accession>A0A8X8WP32</accession>
<gene>
    <name evidence="1" type="ORF">SASPL_143548</name>
</gene>
<keyword evidence="2" id="KW-1185">Reference proteome</keyword>
<name>A0A8X8WP32_SALSN</name>
<sequence>MVERSSQLPEGVEDQIAPNDIFSQIMGKDKPGHVRMMGKGVCPIDVWSGTPRSTSDRLLIEYKYKIARLEAMLAAKQRPASQADIRPCVTNSESLSSQATTQADLVGTYVSLRSFLTQKVVAKGFIYSLNPTTRVGRIELV</sequence>
<reference evidence="1" key="2">
    <citation type="submission" date="2020-08" db="EMBL/GenBank/DDBJ databases">
        <title>Plant Genome Project.</title>
        <authorList>
            <person name="Zhang R.-G."/>
        </authorList>
    </citation>
    <scope>NUCLEOTIDE SEQUENCE</scope>
    <source>
        <strain evidence="1">Huo1</strain>
        <tissue evidence="1">Leaf</tissue>
    </source>
</reference>
<proteinExistence type="predicted"/>